<sequence length="254" mass="29315">VDRKVKALLNKLTVENFDSISDQIIAWANRSEKETDGRTLIRVICLIFEKATDEATWSEVYASLCRKMMKQISPRVQDEGIKNSRGKPIVGGQLFRKHLLNICQENFERGWATREASAAAATTETINDQSVNTSQEYREVALYSDEYYAAQKAKRRGLGLVKFIGELFKLQMLTERIMHKCLKKLISNTPQEVEIESLCKLLTTVGPKLDTAKSLARMNSYFDLLKEWMKNPQVNLRSKFMLQDVIELRERTWQ</sequence>
<feature type="domain" description="MIF4G" evidence="8">
    <location>
        <begin position="2"/>
        <end position="252"/>
    </location>
</feature>
<dbReference type="GO" id="GO:0003729">
    <property type="term" value="F:mRNA binding"/>
    <property type="evidence" value="ECO:0007669"/>
    <property type="project" value="TreeGrafter"/>
</dbReference>
<dbReference type="InterPro" id="IPR016024">
    <property type="entry name" value="ARM-type_fold"/>
</dbReference>
<evidence type="ECO:0000256" key="2">
    <source>
        <dbReference type="ARBA" id="ARBA00005775"/>
    </source>
</evidence>
<dbReference type="Pfam" id="PF02854">
    <property type="entry name" value="MIF4G"/>
    <property type="match status" value="1"/>
</dbReference>
<keyword evidence="4" id="KW-0396">Initiation factor</keyword>
<evidence type="ECO:0000256" key="1">
    <source>
        <dbReference type="ARBA" id="ARBA00004496"/>
    </source>
</evidence>
<dbReference type="PANTHER" id="PTHR23253">
    <property type="entry name" value="EUKARYOTIC TRANSLATION INITIATION FACTOR 4 GAMMA"/>
    <property type="match status" value="1"/>
</dbReference>
<proteinExistence type="inferred from homology"/>
<comment type="subcellular location">
    <subcellularLocation>
        <location evidence="1">Cytoplasm</location>
    </subcellularLocation>
</comment>
<evidence type="ECO:0000313" key="9">
    <source>
        <dbReference type="EMBL" id="KAJ3830996.1"/>
    </source>
</evidence>
<evidence type="ECO:0000256" key="4">
    <source>
        <dbReference type="ARBA" id="ARBA00022540"/>
    </source>
</evidence>
<name>A0AA38NUR4_9AGAR</name>
<evidence type="ECO:0000313" key="10">
    <source>
        <dbReference type="Proteomes" id="UP001163846"/>
    </source>
</evidence>
<accession>A0AA38NUR4</accession>
<reference evidence="9" key="1">
    <citation type="submission" date="2022-08" db="EMBL/GenBank/DDBJ databases">
        <authorList>
            <consortium name="DOE Joint Genome Institute"/>
            <person name="Min B."/>
            <person name="Riley R."/>
            <person name="Sierra-Patev S."/>
            <person name="Naranjo-Ortiz M."/>
            <person name="Looney B."/>
            <person name="Konkel Z."/>
            <person name="Slot J.C."/>
            <person name="Sakamoto Y."/>
            <person name="Steenwyk J.L."/>
            <person name="Rokas A."/>
            <person name="Carro J."/>
            <person name="Camarero S."/>
            <person name="Ferreira P."/>
            <person name="Molpeceres G."/>
            <person name="Ruiz-Duenas F.J."/>
            <person name="Serrano A."/>
            <person name="Henrissat B."/>
            <person name="Drula E."/>
            <person name="Hughes K.W."/>
            <person name="Mata J.L."/>
            <person name="Ishikawa N.K."/>
            <person name="Vargas-Isla R."/>
            <person name="Ushijima S."/>
            <person name="Smith C.A."/>
            <person name="Ahrendt S."/>
            <person name="Andreopoulos W."/>
            <person name="He G."/>
            <person name="Labutti K."/>
            <person name="Lipzen A."/>
            <person name="Ng V."/>
            <person name="Sandor L."/>
            <person name="Barry K."/>
            <person name="Martinez A.T."/>
            <person name="Xiao Y."/>
            <person name="Gibbons J.G."/>
            <person name="Terashima K."/>
            <person name="Hibbett D.S."/>
            <person name="Grigoriev I.V."/>
        </authorList>
    </citation>
    <scope>NUCLEOTIDE SEQUENCE</scope>
    <source>
        <strain evidence="9">TFB9207</strain>
    </source>
</reference>
<evidence type="ECO:0000256" key="5">
    <source>
        <dbReference type="ARBA" id="ARBA00022553"/>
    </source>
</evidence>
<evidence type="ECO:0000256" key="6">
    <source>
        <dbReference type="ARBA" id="ARBA00022884"/>
    </source>
</evidence>
<keyword evidence="3" id="KW-0963">Cytoplasm</keyword>
<dbReference type="SUPFAM" id="SSF48371">
    <property type="entry name" value="ARM repeat"/>
    <property type="match status" value="1"/>
</dbReference>
<keyword evidence="5" id="KW-0597">Phosphoprotein</keyword>
<dbReference type="Proteomes" id="UP001163846">
    <property type="component" value="Unassembled WGS sequence"/>
</dbReference>
<gene>
    <name evidence="9" type="ORF">F5878DRAFT_549998</name>
</gene>
<dbReference type="EMBL" id="MU807942">
    <property type="protein sequence ID" value="KAJ3830996.1"/>
    <property type="molecule type" value="Genomic_DNA"/>
</dbReference>
<dbReference type="PANTHER" id="PTHR23253:SF9">
    <property type="entry name" value="EUKARYOTIC TRANSLATION INITIATION FACTOR 4 GAMMA 2"/>
    <property type="match status" value="1"/>
</dbReference>
<organism evidence="9 10">
    <name type="scientific">Lentinula raphanica</name>
    <dbReference type="NCBI Taxonomy" id="153919"/>
    <lineage>
        <taxon>Eukaryota</taxon>
        <taxon>Fungi</taxon>
        <taxon>Dikarya</taxon>
        <taxon>Basidiomycota</taxon>
        <taxon>Agaricomycotina</taxon>
        <taxon>Agaricomycetes</taxon>
        <taxon>Agaricomycetidae</taxon>
        <taxon>Agaricales</taxon>
        <taxon>Marasmiineae</taxon>
        <taxon>Omphalotaceae</taxon>
        <taxon>Lentinula</taxon>
    </lineage>
</organism>
<evidence type="ECO:0000256" key="7">
    <source>
        <dbReference type="ARBA" id="ARBA00022917"/>
    </source>
</evidence>
<keyword evidence="10" id="KW-1185">Reference proteome</keyword>
<comment type="caution">
    <text evidence="9">The sequence shown here is derived from an EMBL/GenBank/DDBJ whole genome shotgun (WGS) entry which is preliminary data.</text>
</comment>
<dbReference type="GO" id="GO:0010494">
    <property type="term" value="C:cytoplasmic stress granule"/>
    <property type="evidence" value="ECO:0007669"/>
    <property type="project" value="UniProtKB-ARBA"/>
</dbReference>
<dbReference type="AlphaFoldDB" id="A0AA38NUR4"/>
<evidence type="ECO:0000256" key="3">
    <source>
        <dbReference type="ARBA" id="ARBA00022490"/>
    </source>
</evidence>
<feature type="non-terminal residue" evidence="9">
    <location>
        <position position="254"/>
    </location>
</feature>
<dbReference type="InterPro" id="IPR003890">
    <property type="entry name" value="MIF4G-like_typ-3"/>
</dbReference>
<dbReference type="FunFam" id="1.25.40.180:FF:000020">
    <property type="entry name" value="Eukaryotic translation initiation factor subunit"/>
    <property type="match status" value="1"/>
</dbReference>
<keyword evidence="7" id="KW-0648">Protein biosynthesis</keyword>
<evidence type="ECO:0000259" key="8">
    <source>
        <dbReference type="SMART" id="SM00543"/>
    </source>
</evidence>
<dbReference type="Gene3D" id="1.25.40.180">
    <property type="match status" value="1"/>
</dbReference>
<dbReference type="GO" id="GO:0003743">
    <property type="term" value="F:translation initiation factor activity"/>
    <property type="evidence" value="ECO:0007669"/>
    <property type="project" value="UniProtKB-KW"/>
</dbReference>
<dbReference type="GO" id="GO:0016281">
    <property type="term" value="C:eukaryotic translation initiation factor 4F complex"/>
    <property type="evidence" value="ECO:0007669"/>
    <property type="project" value="TreeGrafter"/>
</dbReference>
<keyword evidence="6" id="KW-0694">RNA-binding</keyword>
<protein>
    <submittedName>
        <fullName evidence="9">Armadillo-type protein</fullName>
    </submittedName>
</protein>
<comment type="similarity">
    <text evidence="2">Belongs to the eukaryotic initiation factor 4G family.</text>
</comment>
<dbReference type="SMART" id="SM00543">
    <property type="entry name" value="MIF4G"/>
    <property type="match status" value="1"/>
</dbReference>